<organism evidence="1 2">
    <name type="scientific">Candidatus Nealsonbacteria bacterium CG18_big_fil_WC_8_21_14_2_50_37_10</name>
    <dbReference type="NCBI Taxonomy" id="1974717"/>
    <lineage>
        <taxon>Bacteria</taxon>
        <taxon>Candidatus Nealsoniibacteriota</taxon>
    </lineage>
</organism>
<name>A0A2H0FJQ2_9BACT</name>
<sequence>MEYHNAKYKSLDKDGKIINEDDCKVALAEEGLFVIPNKGKEFYLYYSDIERLKGIDNQIEVLVYDGFRYVFYYFGSYYEQFLHNLVSKRNYQMQKNLLMLDKDYQKEFEASFEFTDSERRTIKDGKAKIILYRNSLVVTPQEEDFFNINYCDIEKIDFEPGKFSLNILLDLGEKLTLTMMGGRFEELKSDIERLIEEMYQRTAEMLKEYFPKGVSEWTILQLSRVLKQGKATKKSEIEEISPDLWGVLPRIIFKRPDEESSQEPDEERKAAFDYLLSLAGPENTYIGIRESFTSSEEELKPIFWFLVAFPKENAIASEVTNEEGHATYFFRIKEDGKPSPDDVKRKVKEINRSMQALNFRRDVIRASDDEIKSDKFSRYRVALRKLPYLNRIRQDFIDRAIHTSEESWRKEVQKILKSTS</sequence>
<protein>
    <submittedName>
        <fullName evidence="1">Uncharacterized protein</fullName>
    </submittedName>
</protein>
<dbReference type="AlphaFoldDB" id="A0A2H0FJQ2"/>
<comment type="caution">
    <text evidence="1">The sequence shown here is derived from an EMBL/GenBank/DDBJ whole genome shotgun (WGS) entry which is preliminary data.</text>
</comment>
<dbReference type="Proteomes" id="UP000230778">
    <property type="component" value="Unassembled WGS sequence"/>
</dbReference>
<dbReference type="EMBL" id="PCUC01000079">
    <property type="protein sequence ID" value="PIQ06893.1"/>
    <property type="molecule type" value="Genomic_DNA"/>
</dbReference>
<proteinExistence type="predicted"/>
<evidence type="ECO:0000313" key="1">
    <source>
        <dbReference type="EMBL" id="PIQ06893.1"/>
    </source>
</evidence>
<evidence type="ECO:0000313" key="2">
    <source>
        <dbReference type="Proteomes" id="UP000230778"/>
    </source>
</evidence>
<accession>A0A2H0FJQ2</accession>
<reference evidence="1 2" key="1">
    <citation type="submission" date="2017-09" db="EMBL/GenBank/DDBJ databases">
        <title>Depth-based differentiation of microbial function through sediment-hosted aquifers and enrichment of novel symbionts in the deep terrestrial subsurface.</title>
        <authorList>
            <person name="Probst A.J."/>
            <person name="Ladd B."/>
            <person name="Jarett J.K."/>
            <person name="Geller-Mcgrath D.E."/>
            <person name="Sieber C.M."/>
            <person name="Emerson J.B."/>
            <person name="Anantharaman K."/>
            <person name="Thomas B.C."/>
            <person name="Malmstrom R."/>
            <person name="Stieglmeier M."/>
            <person name="Klingl A."/>
            <person name="Woyke T."/>
            <person name="Ryan C.M."/>
            <person name="Banfield J.F."/>
        </authorList>
    </citation>
    <scope>NUCLEOTIDE SEQUENCE [LARGE SCALE GENOMIC DNA]</scope>
    <source>
        <strain evidence="1">CG18_big_fil_WC_8_21_14_2_50_37_10</strain>
    </source>
</reference>
<gene>
    <name evidence="1" type="ORF">COW72_01455</name>
</gene>